<evidence type="ECO:0000313" key="3">
    <source>
        <dbReference type="Proteomes" id="UP001215598"/>
    </source>
</evidence>
<dbReference type="Proteomes" id="UP001215598">
    <property type="component" value="Unassembled WGS sequence"/>
</dbReference>
<feature type="region of interest" description="Disordered" evidence="1">
    <location>
        <begin position="515"/>
        <end position="536"/>
    </location>
</feature>
<proteinExistence type="predicted"/>
<comment type="caution">
    <text evidence="2">The sequence shown here is derived from an EMBL/GenBank/DDBJ whole genome shotgun (WGS) entry which is preliminary data.</text>
</comment>
<evidence type="ECO:0000256" key="1">
    <source>
        <dbReference type="SAM" id="MobiDB-lite"/>
    </source>
</evidence>
<name>A0AAD7JLC5_9AGAR</name>
<dbReference type="AlphaFoldDB" id="A0AAD7JLC5"/>
<sequence length="669" mass="73597">MKRAKALISSAGVRANDKIPGDSTLEESGQIKAYSQPQNVSVPEIHQAELSKHGADSANSEGNLAPQIVGDRATGGGFIHRFFWGLQQALATENVDTGAISPFIIPVNVPLNLPRDIKLNLAAPHQDEDGDPNSYGYSYGYGKDGEGEDGSGNWNGGGRGGGGATCEVRVIGYRGGSGAVLGLGFRICFRRRLELLLREKNKENNLKQRTCREREVFLGRKTTLDSASSPIKITADKDQRETFLDGHCGAPGESGRTVKLPSQWCGPGVKEQRGRVRTSRRPPCNEFRQDTVARRRGVVEVEWHTGPVARPTGRAAPQSSNLKCCGGGAEPFVDFARCMDGCEKKDVVWTFASNHFSNTVNVVQVFAGIIVKFPMPGAGHLTQISLRFFALSVLRSHLQFLRALSSKWRAVGGHNCYSNPFNACSYFARVCTEIVGKADLLGITRRIDFQGNLYSLGILTLTLTAIFGFRSKLFEVDILGLLSIQLATDTLYSIVKAPQDQLHIKRQRDRAFNQVRLQPPDPDFDSDNRAPTRTRRGEFRGKRRLDSTMHGPAAAALEVRGPANEYEFQCSLPSGWFYGRSEIAKWIGLGDSRGSSMGVNIGARSPANYRMIIQYLATIPAVKTVFSRTNLHVSVEIFRNLPRIFVKTGVPRDLEGRVEVLTREDVTLR</sequence>
<feature type="compositionally biased region" description="Basic and acidic residues" evidence="1">
    <location>
        <begin position="526"/>
        <end position="536"/>
    </location>
</feature>
<gene>
    <name evidence="2" type="ORF">B0H16DRAFT_1453642</name>
</gene>
<evidence type="ECO:0000313" key="2">
    <source>
        <dbReference type="EMBL" id="KAJ7767315.1"/>
    </source>
</evidence>
<protein>
    <submittedName>
        <fullName evidence="2">Uncharacterized protein</fullName>
    </submittedName>
</protein>
<reference evidence="2" key="1">
    <citation type="submission" date="2023-03" db="EMBL/GenBank/DDBJ databases">
        <title>Massive genome expansion in bonnet fungi (Mycena s.s.) driven by repeated elements and novel gene families across ecological guilds.</title>
        <authorList>
            <consortium name="Lawrence Berkeley National Laboratory"/>
            <person name="Harder C.B."/>
            <person name="Miyauchi S."/>
            <person name="Viragh M."/>
            <person name="Kuo A."/>
            <person name="Thoen E."/>
            <person name="Andreopoulos B."/>
            <person name="Lu D."/>
            <person name="Skrede I."/>
            <person name="Drula E."/>
            <person name="Henrissat B."/>
            <person name="Morin E."/>
            <person name="Kohler A."/>
            <person name="Barry K."/>
            <person name="LaButti K."/>
            <person name="Morin E."/>
            <person name="Salamov A."/>
            <person name="Lipzen A."/>
            <person name="Mereny Z."/>
            <person name="Hegedus B."/>
            <person name="Baldrian P."/>
            <person name="Stursova M."/>
            <person name="Weitz H."/>
            <person name="Taylor A."/>
            <person name="Grigoriev I.V."/>
            <person name="Nagy L.G."/>
            <person name="Martin F."/>
            <person name="Kauserud H."/>
        </authorList>
    </citation>
    <scope>NUCLEOTIDE SEQUENCE</scope>
    <source>
        <strain evidence="2">CBHHK182m</strain>
    </source>
</reference>
<dbReference type="EMBL" id="JARKIB010000022">
    <property type="protein sequence ID" value="KAJ7767315.1"/>
    <property type="molecule type" value="Genomic_DNA"/>
</dbReference>
<accession>A0AAD7JLC5</accession>
<keyword evidence="3" id="KW-1185">Reference proteome</keyword>
<organism evidence="2 3">
    <name type="scientific">Mycena metata</name>
    <dbReference type="NCBI Taxonomy" id="1033252"/>
    <lineage>
        <taxon>Eukaryota</taxon>
        <taxon>Fungi</taxon>
        <taxon>Dikarya</taxon>
        <taxon>Basidiomycota</taxon>
        <taxon>Agaricomycotina</taxon>
        <taxon>Agaricomycetes</taxon>
        <taxon>Agaricomycetidae</taxon>
        <taxon>Agaricales</taxon>
        <taxon>Marasmiineae</taxon>
        <taxon>Mycenaceae</taxon>
        <taxon>Mycena</taxon>
    </lineage>
</organism>